<sequence>MDGVEFLLKLRLDVNEPSRRPGLLHPDNAFTSHGSRWPWRYSFNELLRRRGLFGSTEISNPYSSLEVKLGDFLDAQINHQELQSSVGFQQLLDLLEHAESETRLTTRNVTGYFFCLMTILMRHIALYHFPKRPEPASYLTVNSGQRQAGLKQLARLSRLLERVSIMGFEVTAHSEYLFLIAFHELLAVVLYFESKLGRDNDSLVSLRFHFEARMRLWQVIKLIFDNIKSRGPWIGWKPSDLLRRLSLALTIERRMGVLPYFESIGQSQRSDKMLLEFLHFATDDKFDWLLECLLARSIGFDWNQIATITVGLVRSDLGTQAIGNEMNPTASKALKALGCNQTDAQVLARSFIVASSVRRDPVISEPPGETINMLKRRDAFRLPRGRGDSGT</sequence>
<accession>A0A8H6K766</accession>
<name>A0A8H6K766_9PEZI</name>
<dbReference type="EMBL" id="WIGM01000414">
    <property type="protein sequence ID" value="KAF6825988.1"/>
    <property type="molecule type" value="Genomic_DNA"/>
</dbReference>
<gene>
    <name evidence="1" type="ORF">CMUS01_09620</name>
</gene>
<protein>
    <submittedName>
        <fullName evidence="1">Uncharacterized protein</fullName>
    </submittedName>
</protein>
<organism evidence="1 2">
    <name type="scientific">Colletotrichum musicola</name>
    <dbReference type="NCBI Taxonomy" id="2175873"/>
    <lineage>
        <taxon>Eukaryota</taxon>
        <taxon>Fungi</taxon>
        <taxon>Dikarya</taxon>
        <taxon>Ascomycota</taxon>
        <taxon>Pezizomycotina</taxon>
        <taxon>Sordariomycetes</taxon>
        <taxon>Hypocreomycetidae</taxon>
        <taxon>Glomerellales</taxon>
        <taxon>Glomerellaceae</taxon>
        <taxon>Colletotrichum</taxon>
        <taxon>Colletotrichum orchidearum species complex</taxon>
    </lineage>
</organism>
<proteinExistence type="predicted"/>
<reference evidence="1" key="1">
    <citation type="journal article" date="2020" name="Phytopathology">
        <title>Genome Sequence Resources of Colletotrichum truncatum, C. plurivorum, C. musicola, and C. sojae: Four Species Pathogenic to Soybean (Glycine max).</title>
        <authorList>
            <person name="Rogerio F."/>
            <person name="Boufleur T.R."/>
            <person name="Ciampi-Guillardi M."/>
            <person name="Sukno S.A."/>
            <person name="Thon M.R."/>
            <person name="Massola Junior N.S."/>
            <person name="Baroncelli R."/>
        </authorList>
    </citation>
    <scope>NUCLEOTIDE SEQUENCE</scope>
    <source>
        <strain evidence="1">LFN0074</strain>
    </source>
</reference>
<evidence type="ECO:0000313" key="1">
    <source>
        <dbReference type="EMBL" id="KAF6825988.1"/>
    </source>
</evidence>
<comment type="caution">
    <text evidence="1">The sequence shown here is derived from an EMBL/GenBank/DDBJ whole genome shotgun (WGS) entry which is preliminary data.</text>
</comment>
<dbReference type="AlphaFoldDB" id="A0A8H6K766"/>
<keyword evidence="2" id="KW-1185">Reference proteome</keyword>
<evidence type="ECO:0000313" key="2">
    <source>
        <dbReference type="Proteomes" id="UP000639643"/>
    </source>
</evidence>
<dbReference type="Proteomes" id="UP000639643">
    <property type="component" value="Unassembled WGS sequence"/>
</dbReference>